<evidence type="ECO:0000256" key="3">
    <source>
        <dbReference type="ARBA" id="ARBA00023082"/>
    </source>
</evidence>
<keyword evidence="2" id="KW-0805">Transcription regulation</keyword>
<evidence type="ECO:0000256" key="4">
    <source>
        <dbReference type="ARBA" id="ARBA00023125"/>
    </source>
</evidence>
<reference evidence="7 8" key="1">
    <citation type="submission" date="2018-06" db="EMBL/GenBank/DDBJ databases">
        <title>Sphaerisporangium craniellae sp. nov., isolated from a marine sponge in the South China Sea.</title>
        <authorList>
            <person name="Li L."/>
        </authorList>
    </citation>
    <scope>NUCLEOTIDE SEQUENCE [LARGE SCALE GENOMIC DNA]</scope>
    <source>
        <strain evidence="7 8">LHW63015</strain>
    </source>
</reference>
<accession>A0A366LE91</accession>
<dbReference type="PANTHER" id="PTHR43133:SF8">
    <property type="entry name" value="RNA POLYMERASE SIGMA FACTOR HI_1459-RELATED"/>
    <property type="match status" value="1"/>
</dbReference>
<evidence type="ECO:0000256" key="1">
    <source>
        <dbReference type="ARBA" id="ARBA00010641"/>
    </source>
</evidence>
<dbReference type="SUPFAM" id="SSF88659">
    <property type="entry name" value="Sigma3 and sigma4 domains of RNA polymerase sigma factors"/>
    <property type="match status" value="1"/>
</dbReference>
<evidence type="ECO:0000256" key="5">
    <source>
        <dbReference type="ARBA" id="ARBA00023163"/>
    </source>
</evidence>
<evidence type="ECO:0000313" key="8">
    <source>
        <dbReference type="Proteomes" id="UP000253303"/>
    </source>
</evidence>
<dbReference type="SUPFAM" id="SSF88946">
    <property type="entry name" value="Sigma2 domain of RNA polymerase sigma factors"/>
    <property type="match status" value="1"/>
</dbReference>
<dbReference type="OrthoDB" id="3608473at2"/>
<dbReference type="GO" id="GO:0003677">
    <property type="term" value="F:DNA binding"/>
    <property type="evidence" value="ECO:0007669"/>
    <property type="project" value="UniProtKB-KW"/>
</dbReference>
<dbReference type="Pfam" id="PF08281">
    <property type="entry name" value="Sigma70_r4_2"/>
    <property type="match status" value="1"/>
</dbReference>
<sequence length="164" mass="19130">MSESFEAFFRKDYIRLIAFVVSCGFTADEAEEAAQEAMVAVFRRWTYVAEPQAYVRLTARRLAVQRRQREQQGLSLAMEATWAGARPHAQSFHPEPDVDHYLAIVRRLPERQRHVFAWYLEGFSHSQIAKIEQMPEATVRSHLRHAKDRLAQWFRPGTEKGDEP</sequence>
<evidence type="ECO:0000313" key="7">
    <source>
        <dbReference type="EMBL" id="RBQ12198.1"/>
    </source>
</evidence>
<comment type="caution">
    <text evidence="7">The sequence shown here is derived from an EMBL/GenBank/DDBJ whole genome shotgun (WGS) entry which is preliminary data.</text>
</comment>
<dbReference type="InterPro" id="IPR013325">
    <property type="entry name" value="RNA_pol_sigma_r2"/>
</dbReference>
<dbReference type="Gene3D" id="1.10.10.10">
    <property type="entry name" value="Winged helix-like DNA-binding domain superfamily/Winged helix DNA-binding domain"/>
    <property type="match status" value="1"/>
</dbReference>
<dbReference type="EMBL" id="QMEY01000047">
    <property type="protein sequence ID" value="RBQ12198.1"/>
    <property type="molecule type" value="Genomic_DNA"/>
</dbReference>
<dbReference type="InterPro" id="IPR036388">
    <property type="entry name" value="WH-like_DNA-bd_sf"/>
</dbReference>
<dbReference type="PANTHER" id="PTHR43133">
    <property type="entry name" value="RNA POLYMERASE ECF-TYPE SIGMA FACTO"/>
    <property type="match status" value="1"/>
</dbReference>
<proteinExistence type="inferred from homology"/>
<keyword evidence="8" id="KW-1185">Reference proteome</keyword>
<evidence type="ECO:0000259" key="6">
    <source>
        <dbReference type="Pfam" id="PF08281"/>
    </source>
</evidence>
<dbReference type="GO" id="GO:0006352">
    <property type="term" value="P:DNA-templated transcription initiation"/>
    <property type="evidence" value="ECO:0007669"/>
    <property type="project" value="InterPro"/>
</dbReference>
<dbReference type="InterPro" id="IPR013249">
    <property type="entry name" value="RNA_pol_sigma70_r4_t2"/>
</dbReference>
<keyword evidence="3" id="KW-0731">Sigma factor</keyword>
<dbReference type="GO" id="GO:0016987">
    <property type="term" value="F:sigma factor activity"/>
    <property type="evidence" value="ECO:0007669"/>
    <property type="project" value="UniProtKB-KW"/>
</dbReference>
<name>A0A366LE91_9ACTN</name>
<keyword evidence="4" id="KW-0238">DNA-binding</keyword>
<keyword evidence="5" id="KW-0804">Transcription</keyword>
<dbReference type="RefSeq" id="WP_113986822.1">
    <property type="nucleotide sequence ID" value="NZ_QMEY01000047.1"/>
</dbReference>
<dbReference type="InterPro" id="IPR039425">
    <property type="entry name" value="RNA_pol_sigma-70-like"/>
</dbReference>
<dbReference type="Proteomes" id="UP000253303">
    <property type="component" value="Unassembled WGS sequence"/>
</dbReference>
<protein>
    <recommendedName>
        <fullName evidence="6">RNA polymerase sigma factor 70 region 4 type 2 domain-containing protein</fullName>
    </recommendedName>
</protein>
<feature type="domain" description="RNA polymerase sigma factor 70 region 4 type 2" evidence="6">
    <location>
        <begin position="103"/>
        <end position="150"/>
    </location>
</feature>
<comment type="similarity">
    <text evidence="1">Belongs to the sigma-70 factor family. ECF subfamily.</text>
</comment>
<dbReference type="AlphaFoldDB" id="A0A366LE91"/>
<gene>
    <name evidence="7" type="ORF">DP939_44205</name>
</gene>
<organism evidence="7 8">
    <name type="scientific">Spongiactinospora rosea</name>
    <dbReference type="NCBI Taxonomy" id="2248750"/>
    <lineage>
        <taxon>Bacteria</taxon>
        <taxon>Bacillati</taxon>
        <taxon>Actinomycetota</taxon>
        <taxon>Actinomycetes</taxon>
        <taxon>Streptosporangiales</taxon>
        <taxon>Streptosporangiaceae</taxon>
        <taxon>Spongiactinospora</taxon>
    </lineage>
</organism>
<evidence type="ECO:0000256" key="2">
    <source>
        <dbReference type="ARBA" id="ARBA00023015"/>
    </source>
</evidence>
<dbReference type="InterPro" id="IPR013324">
    <property type="entry name" value="RNA_pol_sigma_r3/r4-like"/>
</dbReference>